<comment type="function">
    <text evidence="9">As part of the replication protein A (RPA/RP-A), a single-stranded DNA-binding heterotrimeric complex, may play an essential role in DNA replication, recombination and repair. Binds and stabilizes single-stranded DNA intermediates, preventing complementary DNA reannealing and recruiting different proteins involved in DNA metabolism.</text>
</comment>
<feature type="compositionally biased region" description="Low complexity" evidence="10">
    <location>
        <begin position="118"/>
        <end position="170"/>
    </location>
</feature>
<keyword evidence="7 9" id="KW-0238">DNA-binding</keyword>
<dbReference type="CDD" id="cd04474">
    <property type="entry name" value="RPA1_DBD_A"/>
    <property type="match status" value="1"/>
</dbReference>
<dbReference type="GO" id="GO:0006281">
    <property type="term" value="P:DNA repair"/>
    <property type="evidence" value="ECO:0007669"/>
    <property type="project" value="InterPro"/>
</dbReference>
<evidence type="ECO:0000313" key="15">
    <source>
        <dbReference type="EMBL" id="GJJ75651.1"/>
    </source>
</evidence>
<evidence type="ECO:0000256" key="9">
    <source>
        <dbReference type="RuleBase" id="RU364130"/>
    </source>
</evidence>
<dbReference type="GO" id="GO:0006310">
    <property type="term" value="P:DNA recombination"/>
    <property type="evidence" value="ECO:0007669"/>
    <property type="project" value="InterPro"/>
</dbReference>
<dbReference type="FunFam" id="2.40.50.140:FF:000090">
    <property type="entry name" value="Replication protein A subunit"/>
    <property type="match status" value="1"/>
</dbReference>
<dbReference type="GO" id="GO:0006260">
    <property type="term" value="P:DNA replication"/>
    <property type="evidence" value="ECO:0007669"/>
    <property type="project" value="UniProtKB-KW"/>
</dbReference>
<dbReference type="EMBL" id="BQFW01000011">
    <property type="protein sequence ID" value="GJJ75651.1"/>
    <property type="molecule type" value="Genomic_DNA"/>
</dbReference>
<name>A0A9P3HF76_9FUNG</name>
<keyword evidence="5 9" id="KW-0863">Zinc-finger</keyword>
<dbReference type="GO" id="GO:0005662">
    <property type="term" value="C:DNA replication factor A complex"/>
    <property type="evidence" value="ECO:0007669"/>
    <property type="project" value="UniProtKB-ARBA"/>
</dbReference>
<evidence type="ECO:0000256" key="7">
    <source>
        <dbReference type="ARBA" id="ARBA00023125"/>
    </source>
</evidence>
<dbReference type="GO" id="GO:0003677">
    <property type="term" value="F:DNA binding"/>
    <property type="evidence" value="ECO:0007669"/>
    <property type="project" value="UniProtKB-KW"/>
</dbReference>
<evidence type="ECO:0000259" key="11">
    <source>
        <dbReference type="Pfam" id="PF01336"/>
    </source>
</evidence>
<sequence>MSSLTPNAISAIYNDQPCQGPILQALSTKPFQQSATGPIRIRVLFSDGTKFLQGILGNNLNQLVDSGALKKYSIVKLTKFNLKAINGRRIILASDLEIFDQFGEISKIGEPQNIEPEAGGAAANAGGAPQRQAQPQQQQQASSNPYSNPYSQQPQQQQFQQQQQQQQNAQVALNGGPVFPISSLNPYQNKWTIVARVTQKSEIRTWSKPNNTGKLFSITLMDNSGEIKATFFTNEVDQFHNLIEEGRVYQISNGRIDSAKKQFSTVKNDYEMLIQRDTEIIPVPENNSVPTVRYNFVDLASLEKVNEKETVDVIGIIKDIGEVSNNISQKTNRPVIKRDLTLVDDSGVATRLTLWGNQAETFAVSGSNPVIACKGVSVSNFGGKSLNAFGGSSFKLNPEDERAYKLRNWYDQQGQAATFRAHASDFKGNAGPRMTFEEFQTASANLSPSDQLFFETKGTIVMMSKSENTFSYPACPTPGCNKKVIQENNGWRCEKCQQTHSDPEYRYVMGVNVADHTGPNWLQAFNEAGLTITGRPAGELILHPDQVKSTFHKANFKSYIFKCKAKQETYGDEAKTRFTILSATPLDWVEESKLRLKELEEYGI</sequence>
<dbReference type="CDD" id="cd04477">
    <property type="entry name" value="RPA1N"/>
    <property type="match status" value="1"/>
</dbReference>
<dbReference type="SUPFAM" id="SSF81995">
    <property type="entry name" value="beta-sandwich domain of Sec23/24"/>
    <property type="match status" value="1"/>
</dbReference>
<dbReference type="Pfam" id="PF01336">
    <property type="entry name" value="tRNA_anti-codon"/>
    <property type="match status" value="1"/>
</dbReference>
<keyword evidence="8 9" id="KW-0539">Nucleus</keyword>
<feature type="domain" description="OB" evidence="11">
    <location>
        <begin position="191"/>
        <end position="275"/>
    </location>
</feature>
<dbReference type="Pfam" id="PF16900">
    <property type="entry name" value="REPA_OB_2"/>
    <property type="match status" value="1"/>
</dbReference>
<dbReference type="InterPro" id="IPR004365">
    <property type="entry name" value="NA-bd_OB_tRNA"/>
</dbReference>
<dbReference type="CDD" id="cd04476">
    <property type="entry name" value="RPA1_DBD_C"/>
    <property type="match status" value="1"/>
</dbReference>
<feature type="domain" description="Replication protein A OB" evidence="14">
    <location>
        <begin position="300"/>
        <end position="396"/>
    </location>
</feature>
<dbReference type="Gene3D" id="2.40.50.140">
    <property type="entry name" value="Nucleic acid-binding proteins"/>
    <property type="match status" value="4"/>
</dbReference>
<dbReference type="GO" id="GO:0000781">
    <property type="term" value="C:chromosome, telomeric region"/>
    <property type="evidence" value="ECO:0007669"/>
    <property type="project" value="UniProtKB-ARBA"/>
</dbReference>
<gene>
    <name evidence="15" type="ORF">EMPS_08009</name>
</gene>
<dbReference type="InterPro" id="IPR004591">
    <property type="entry name" value="Rfa1"/>
</dbReference>
<evidence type="ECO:0000313" key="16">
    <source>
        <dbReference type="Proteomes" id="UP000827284"/>
    </source>
</evidence>
<keyword evidence="3 9" id="KW-0235">DNA replication</keyword>
<dbReference type="GO" id="GO:0007004">
    <property type="term" value="P:telomere maintenance via telomerase"/>
    <property type="evidence" value="ECO:0007669"/>
    <property type="project" value="UniProtKB-ARBA"/>
</dbReference>
<keyword evidence="4 9" id="KW-0479">Metal-binding</keyword>
<dbReference type="FunFam" id="2.40.50.140:FF:000041">
    <property type="entry name" value="Replication protein A subunit"/>
    <property type="match status" value="1"/>
</dbReference>
<evidence type="ECO:0000256" key="4">
    <source>
        <dbReference type="ARBA" id="ARBA00022723"/>
    </source>
</evidence>
<reference evidence="15" key="1">
    <citation type="submission" date="2021-11" db="EMBL/GenBank/DDBJ databases">
        <authorList>
            <person name="Herlambang A."/>
            <person name="Guo Y."/>
            <person name="Takashima Y."/>
            <person name="Nishizawa T."/>
        </authorList>
    </citation>
    <scope>NUCLEOTIDE SEQUENCE</scope>
    <source>
        <strain evidence="15">E1425</strain>
    </source>
</reference>
<evidence type="ECO:0000259" key="13">
    <source>
        <dbReference type="Pfam" id="PF08646"/>
    </source>
</evidence>
<comment type="caution">
    <text evidence="15">The sequence shown here is derived from an EMBL/GenBank/DDBJ whole genome shotgun (WGS) entry which is preliminary data.</text>
</comment>
<accession>A0A9P3HF76</accession>
<dbReference type="InterPro" id="IPR047192">
    <property type="entry name" value="Euk_RPA1_DBD_C"/>
</dbReference>
<dbReference type="NCBIfam" id="TIGR00617">
    <property type="entry name" value="rpa1"/>
    <property type="match status" value="1"/>
</dbReference>
<feature type="domain" description="Replication factor A C-terminal" evidence="13">
    <location>
        <begin position="453"/>
        <end position="593"/>
    </location>
</feature>
<evidence type="ECO:0000256" key="6">
    <source>
        <dbReference type="ARBA" id="ARBA00022833"/>
    </source>
</evidence>
<dbReference type="InterPro" id="IPR013955">
    <property type="entry name" value="Rep_factor-A_C"/>
</dbReference>
<reference evidence="15" key="2">
    <citation type="journal article" date="2022" name="Microbiol. Resour. Announc.">
        <title>Whole-Genome Sequence of Entomortierella parvispora E1425, a Mucoromycotan Fungus Associated with Burkholderiaceae-Related Endosymbiotic Bacteria.</title>
        <authorList>
            <person name="Herlambang A."/>
            <person name="Guo Y."/>
            <person name="Takashima Y."/>
            <person name="Narisawa K."/>
            <person name="Ohta H."/>
            <person name="Nishizawa T."/>
        </authorList>
    </citation>
    <scope>NUCLEOTIDE SEQUENCE</scope>
    <source>
        <strain evidence="15">E1425</strain>
    </source>
</reference>
<dbReference type="FunFam" id="2.40.50.140:FF:000064">
    <property type="entry name" value="Replication protein A subunit"/>
    <property type="match status" value="1"/>
</dbReference>
<evidence type="ECO:0000259" key="14">
    <source>
        <dbReference type="Pfam" id="PF16900"/>
    </source>
</evidence>
<dbReference type="InterPro" id="IPR031657">
    <property type="entry name" value="REPA_OB_2"/>
</dbReference>
<comment type="similarity">
    <text evidence="2 9">Belongs to the replication factor A protein 1 family.</text>
</comment>
<dbReference type="SUPFAM" id="SSF50249">
    <property type="entry name" value="Nucleic acid-binding proteins"/>
    <property type="match status" value="4"/>
</dbReference>
<comment type="subcellular location">
    <subcellularLocation>
        <location evidence="1 9">Nucleus</location>
    </subcellularLocation>
</comment>
<evidence type="ECO:0000256" key="10">
    <source>
        <dbReference type="SAM" id="MobiDB-lite"/>
    </source>
</evidence>
<organism evidence="15 16">
    <name type="scientific">Entomortierella parvispora</name>
    <dbReference type="NCBI Taxonomy" id="205924"/>
    <lineage>
        <taxon>Eukaryota</taxon>
        <taxon>Fungi</taxon>
        <taxon>Fungi incertae sedis</taxon>
        <taxon>Mucoromycota</taxon>
        <taxon>Mortierellomycotina</taxon>
        <taxon>Mortierellomycetes</taxon>
        <taxon>Mortierellales</taxon>
        <taxon>Mortierellaceae</taxon>
        <taxon>Entomortierella</taxon>
    </lineage>
</organism>
<keyword evidence="6 9" id="KW-0862">Zinc</keyword>
<proteinExistence type="inferred from homology"/>
<dbReference type="OrthoDB" id="1751331at2759"/>
<dbReference type="CDD" id="cd04475">
    <property type="entry name" value="RPA1_DBD_B"/>
    <property type="match status" value="1"/>
</dbReference>
<evidence type="ECO:0000259" key="12">
    <source>
        <dbReference type="Pfam" id="PF04057"/>
    </source>
</evidence>
<dbReference type="GO" id="GO:0008270">
    <property type="term" value="F:zinc ion binding"/>
    <property type="evidence" value="ECO:0007669"/>
    <property type="project" value="UniProtKB-KW"/>
</dbReference>
<dbReference type="InterPro" id="IPR007199">
    <property type="entry name" value="Rep_factor-A_N"/>
</dbReference>
<dbReference type="PANTHER" id="PTHR47165:SF4">
    <property type="entry name" value="OS03G0429900 PROTEIN"/>
    <property type="match status" value="1"/>
</dbReference>
<dbReference type="Proteomes" id="UP000827284">
    <property type="component" value="Unassembled WGS sequence"/>
</dbReference>
<evidence type="ECO:0000256" key="1">
    <source>
        <dbReference type="ARBA" id="ARBA00004123"/>
    </source>
</evidence>
<dbReference type="PANTHER" id="PTHR47165">
    <property type="entry name" value="OS03G0429900 PROTEIN"/>
    <property type="match status" value="1"/>
</dbReference>
<dbReference type="Pfam" id="PF08646">
    <property type="entry name" value="Rep_fac-A_C"/>
    <property type="match status" value="1"/>
</dbReference>
<dbReference type="InterPro" id="IPR012340">
    <property type="entry name" value="NA-bd_OB-fold"/>
</dbReference>
<feature type="region of interest" description="Disordered" evidence="10">
    <location>
        <begin position="111"/>
        <end position="170"/>
    </location>
</feature>
<evidence type="ECO:0000256" key="8">
    <source>
        <dbReference type="ARBA" id="ARBA00023242"/>
    </source>
</evidence>
<evidence type="ECO:0000256" key="2">
    <source>
        <dbReference type="ARBA" id="ARBA00005690"/>
    </source>
</evidence>
<evidence type="ECO:0000256" key="3">
    <source>
        <dbReference type="ARBA" id="ARBA00022705"/>
    </source>
</evidence>
<keyword evidence="16" id="KW-1185">Reference proteome</keyword>
<dbReference type="Pfam" id="PF04057">
    <property type="entry name" value="Rep-A_N"/>
    <property type="match status" value="1"/>
</dbReference>
<feature type="domain" description="Replication factor-A protein 1 N-terminal" evidence="12">
    <location>
        <begin position="4"/>
        <end position="99"/>
    </location>
</feature>
<protein>
    <recommendedName>
        <fullName evidence="9">Replication protein A subunit</fullName>
    </recommendedName>
</protein>
<comment type="subunit">
    <text evidence="9">Component of the heterotrimeric canonical replication protein A complex (RPA).</text>
</comment>
<dbReference type="AlphaFoldDB" id="A0A9P3HF76"/>
<evidence type="ECO:0000256" key="5">
    <source>
        <dbReference type="ARBA" id="ARBA00022771"/>
    </source>
</evidence>